<reference evidence="1 2" key="1">
    <citation type="submission" date="2021-06" db="EMBL/GenBank/DDBJ databases">
        <title>Caerostris extrusa draft genome.</title>
        <authorList>
            <person name="Kono N."/>
            <person name="Arakawa K."/>
        </authorList>
    </citation>
    <scope>NUCLEOTIDE SEQUENCE [LARGE SCALE GENOMIC DNA]</scope>
</reference>
<dbReference type="EMBL" id="BPLR01010330">
    <property type="protein sequence ID" value="GIY38600.1"/>
    <property type="molecule type" value="Genomic_DNA"/>
</dbReference>
<comment type="caution">
    <text evidence="1">The sequence shown here is derived from an EMBL/GenBank/DDBJ whole genome shotgun (WGS) entry which is preliminary data.</text>
</comment>
<evidence type="ECO:0000313" key="1">
    <source>
        <dbReference type="EMBL" id="GIY38600.1"/>
    </source>
</evidence>
<name>A0AAV4T1F7_CAEEX</name>
<dbReference type="AlphaFoldDB" id="A0AAV4T1F7"/>
<gene>
    <name evidence="1" type="ORF">CEXT_48771</name>
</gene>
<sequence length="304" mass="33521">MHNLELRRSLLDMNPKSKFTELRISVHLKIQQSKHARAQGRRTLSGICLIHKLLSPNSSPKATTNLHPQAPLALLQVLNASFKINTISFSASSFSWSSLVSLENWTAYAPGASTNTDNEIQSPEDPFGYESKSKFNVLRISVRLKIQQSKHARAQGRRTLSGICLIHKLLSPSSSPKATTHLHPQGPLALLQVLNASFKIQYPVFSVFSWSSLVSLGDWTADAPGASTNTDNEIQSRVRPWDSGGLNSLYGDLKELNSTIDSIIAVLDESLHQTTDQMKCTLLQFLVLGDIHILEDTSLAIIMA</sequence>
<accession>A0AAV4T1F7</accession>
<protein>
    <submittedName>
        <fullName evidence="1">Uncharacterized protein</fullName>
    </submittedName>
</protein>
<keyword evidence="2" id="KW-1185">Reference proteome</keyword>
<organism evidence="1 2">
    <name type="scientific">Caerostris extrusa</name>
    <name type="common">Bark spider</name>
    <name type="synonym">Caerostris bankana</name>
    <dbReference type="NCBI Taxonomy" id="172846"/>
    <lineage>
        <taxon>Eukaryota</taxon>
        <taxon>Metazoa</taxon>
        <taxon>Ecdysozoa</taxon>
        <taxon>Arthropoda</taxon>
        <taxon>Chelicerata</taxon>
        <taxon>Arachnida</taxon>
        <taxon>Araneae</taxon>
        <taxon>Araneomorphae</taxon>
        <taxon>Entelegynae</taxon>
        <taxon>Araneoidea</taxon>
        <taxon>Araneidae</taxon>
        <taxon>Caerostris</taxon>
    </lineage>
</organism>
<proteinExistence type="predicted"/>
<dbReference type="Proteomes" id="UP001054945">
    <property type="component" value="Unassembled WGS sequence"/>
</dbReference>
<evidence type="ECO:0000313" key="2">
    <source>
        <dbReference type="Proteomes" id="UP001054945"/>
    </source>
</evidence>